<accession>A0A075MLP6</accession>
<dbReference type="KEGG" id="nev:NTE_00329"/>
<dbReference type="HOGENOM" id="CLU_3162927_0_0_2"/>
<dbReference type="Proteomes" id="UP000028194">
    <property type="component" value="Chromosome"/>
</dbReference>
<evidence type="ECO:0000313" key="3">
    <source>
        <dbReference type="Proteomes" id="UP000028194"/>
    </source>
</evidence>
<name>A0A075MLP6_9ARCH</name>
<protein>
    <submittedName>
        <fullName evidence="2">Uncharacterized protein</fullName>
    </submittedName>
</protein>
<sequence length="47" mass="5077">MTDPVKDAKKAVQDAEAKIKTDVDHAKGKPSSETLNKAKVKVKDALK</sequence>
<feature type="compositionally biased region" description="Basic and acidic residues" evidence="1">
    <location>
        <begin position="1"/>
        <end position="27"/>
    </location>
</feature>
<feature type="region of interest" description="Disordered" evidence="1">
    <location>
        <begin position="1"/>
        <end position="47"/>
    </location>
</feature>
<proteinExistence type="predicted"/>
<evidence type="ECO:0000256" key="1">
    <source>
        <dbReference type="SAM" id="MobiDB-lite"/>
    </source>
</evidence>
<organism evidence="2 3">
    <name type="scientific">Candidatus Nitrososphaera evergladensis SR1</name>
    <dbReference type="NCBI Taxonomy" id="1459636"/>
    <lineage>
        <taxon>Archaea</taxon>
        <taxon>Nitrososphaerota</taxon>
        <taxon>Nitrososphaeria</taxon>
        <taxon>Nitrososphaerales</taxon>
        <taxon>Nitrososphaeraceae</taxon>
        <taxon>Nitrososphaera</taxon>
    </lineage>
</organism>
<dbReference type="RefSeq" id="WP_158384950.1">
    <property type="nucleotide sequence ID" value="NZ_CP007174.1"/>
</dbReference>
<dbReference type="OrthoDB" id="9391at2157"/>
<dbReference type="AlphaFoldDB" id="A0A075MLP6"/>
<reference evidence="2 3" key="1">
    <citation type="journal article" date="2014" name="PLoS ONE">
        <title>Genome Sequence of Candidatus Nitrososphaera evergladensis from Group I.1b Enriched from Everglades Soil Reveals Novel Genomic Features of the Ammonia-Oxidizing Archaea.</title>
        <authorList>
            <person name="Zhalnina K.V."/>
            <person name="Dias R."/>
            <person name="Leonard M.T."/>
            <person name="Dorr de Quadros P."/>
            <person name="Camargo F.A."/>
            <person name="Drew J.C."/>
            <person name="Farmerie W.G."/>
            <person name="Daroub S.H."/>
            <person name="Triplett E.W."/>
        </authorList>
    </citation>
    <scope>NUCLEOTIDE SEQUENCE [LARGE SCALE GENOMIC DNA]</scope>
    <source>
        <strain evidence="2 3">SR1</strain>
    </source>
</reference>
<keyword evidence="3" id="KW-1185">Reference proteome</keyword>
<dbReference type="EMBL" id="CP007174">
    <property type="protein sequence ID" value="AIF82411.1"/>
    <property type="molecule type" value="Genomic_DNA"/>
</dbReference>
<gene>
    <name evidence="2" type="ORF">NTE_00329</name>
</gene>
<dbReference type="GeneID" id="43502554"/>
<evidence type="ECO:0000313" key="2">
    <source>
        <dbReference type="EMBL" id="AIF82411.1"/>
    </source>
</evidence>